<comment type="caution">
    <text evidence="1">The sequence shown here is derived from an EMBL/GenBank/DDBJ whole genome shotgun (WGS) entry which is preliminary data.</text>
</comment>
<sequence>MLLTRLVHFGTRLGIATVRDTSSFLIRSKDESRFGRGLRPIS</sequence>
<evidence type="ECO:0000313" key="2">
    <source>
        <dbReference type="Proteomes" id="UP000316253"/>
    </source>
</evidence>
<dbReference type="Proteomes" id="UP000316253">
    <property type="component" value="Unassembled WGS sequence"/>
</dbReference>
<dbReference type="EMBL" id="VMFD01000057">
    <property type="protein sequence ID" value="TSC65220.1"/>
    <property type="molecule type" value="Genomic_DNA"/>
</dbReference>
<accession>A0A554JAB5</accession>
<name>A0A554JAB5_9BACT</name>
<evidence type="ECO:0000313" key="1">
    <source>
        <dbReference type="EMBL" id="TSC65220.1"/>
    </source>
</evidence>
<protein>
    <submittedName>
        <fullName evidence="1">Uncharacterized protein</fullName>
    </submittedName>
</protein>
<gene>
    <name evidence="1" type="ORF">CEO22_560</name>
</gene>
<proteinExistence type="predicted"/>
<dbReference type="AlphaFoldDB" id="A0A554JAB5"/>
<reference evidence="1 2" key="1">
    <citation type="submission" date="2017-08" db="EMBL/GenBank/DDBJ databases">
        <title>Mechanisms for carbon and nitrogen cycling indicate functional differentiation within the Candidate Phyla Radiation.</title>
        <authorList>
            <person name="Danczak R.E."/>
            <person name="Johnston M.D."/>
            <person name="Kenah C."/>
            <person name="Slattery M."/>
            <person name="Wrighton K.C."/>
            <person name="Wilkins M.J."/>
        </authorList>
    </citation>
    <scope>NUCLEOTIDE SEQUENCE [LARGE SCALE GENOMIC DNA]</scope>
    <source>
        <strain evidence="1">Gr01-1014_85</strain>
    </source>
</reference>
<organism evidence="1 2">
    <name type="scientific">Candidatus Berkelbacteria bacterium Gr01-1014_85</name>
    <dbReference type="NCBI Taxonomy" id="2017150"/>
    <lineage>
        <taxon>Bacteria</taxon>
        <taxon>Candidatus Berkelbacteria</taxon>
    </lineage>
</organism>